<reference evidence="1 2" key="1">
    <citation type="journal article" date="2016" name="Nat. Commun.">
        <title>Thousands of microbial genomes shed light on interconnected biogeochemical processes in an aquifer system.</title>
        <authorList>
            <person name="Anantharaman K."/>
            <person name="Brown C.T."/>
            <person name="Hug L.A."/>
            <person name="Sharon I."/>
            <person name="Castelle C.J."/>
            <person name="Probst A.J."/>
            <person name="Thomas B.C."/>
            <person name="Singh A."/>
            <person name="Wilkins M.J."/>
            <person name="Karaoz U."/>
            <person name="Brodie E.L."/>
            <person name="Williams K.H."/>
            <person name="Hubbard S.S."/>
            <person name="Banfield J.F."/>
        </authorList>
    </citation>
    <scope>NUCLEOTIDE SEQUENCE [LARGE SCALE GENOMIC DNA]</scope>
</reference>
<dbReference type="AlphaFoldDB" id="A0A1F8GI08"/>
<protein>
    <submittedName>
        <fullName evidence="1">Uncharacterized protein</fullName>
    </submittedName>
</protein>
<organism evidence="1 2">
    <name type="scientific">Candidatus Yanofskybacteria bacterium RIFCSPLOWO2_01_FULL_43_22</name>
    <dbReference type="NCBI Taxonomy" id="1802695"/>
    <lineage>
        <taxon>Bacteria</taxon>
        <taxon>Candidatus Yanofskyibacteriota</taxon>
    </lineage>
</organism>
<comment type="caution">
    <text evidence="1">The sequence shown here is derived from an EMBL/GenBank/DDBJ whole genome shotgun (WGS) entry which is preliminary data.</text>
</comment>
<name>A0A1F8GI08_9BACT</name>
<evidence type="ECO:0000313" key="1">
    <source>
        <dbReference type="EMBL" id="OGN24953.1"/>
    </source>
</evidence>
<gene>
    <name evidence="1" type="ORF">A3A13_01520</name>
</gene>
<accession>A0A1F8GI08</accession>
<proteinExistence type="predicted"/>
<sequence length="65" mass="7859">MSEKIDPSNQYEVEKSSTLYDIRECQKRMLDLERRLENPTLSEEQMKDVRTAIHELFEKLRDIKT</sequence>
<dbReference type="Proteomes" id="UP000178911">
    <property type="component" value="Unassembled WGS sequence"/>
</dbReference>
<dbReference type="EMBL" id="MGKJ01000007">
    <property type="protein sequence ID" value="OGN24953.1"/>
    <property type="molecule type" value="Genomic_DNA"/>
</dbReference>
<evidence type="ECO:0000313" key="2">
    <source>
        <dbReference type="Proteomes" id="UP000178911"/>
    </source>
</evidence>